<organism evidence="2 3">
    <name type="scientific">Pelobates cultripes</name>
    <name type="common">Western spadefoot toad</name>
    <dbReference type="NCBI Taxonomy" id="61616"/>
    <lineage>
        <taxon>Eukaryota</taxon>
        <taxon>Metazoa</taxon>
        <taxon>Chordata</taxon>
        <taxon>Craniata</taxon>
        <taxon>Vertebrata</taxon>
        <taxon>Euteleostomi</taxon>
        <taxon>Amphibia</taxon>
        <taxon>Batrachia</taxon>
        <taxon>Anura</taxon>
        <taxon>Pelobatoidea</taxon>
        <taxon>Pelobatidae</taxon>
        <taxon>Pelobates</taxon>
    </lineage>
</organism>
<dbReference type="EMBL" id="OW240922">
    <property type="protein sequence ID" value="CAH2322687.1"/>
    <property type="molecule type" value="Genomic_DNA"/>
</dbReference>
<dbReference type="Proteomes" id="UP001295444">
    <property type="component" value="Chromosome 11"/>
</dbReference>
<reference evidence="2" key="1">
    <citation type="submission" date="2022-03" db="EMBL/GenBank/DDBJ databases">
        <authorList>
            <person name="Alioto T."/>
            <person name="Alioto T."/>
            <person name="Gomez Garrido J."/>
        </authorList>
    </citation>
    <scope>NUCLEOTIDE SEQUENCE</scope>
</reference>
<sequence length="80" mass="9236">MDVAAGTRLLRSWGIETPKQELRFTVQRRSSRDGRQLRTLKQGEHTRPSNRAAGRPGRHRKLSKVTTRTLQILETLWTQG</sequence>
<gene>
    <name evidence="2" type="ORF">PECUL_23A014508</name>
</gene>
<evidence type="ECO:0000256" key="1">
    <source>
        <dbReference type="SAM" id="MobiDB-lite"/>
    </source>
</evidence>
<protein>
    <submittedName>
        <fullName evidence="2">Uncharacterized protein</fullName>
    </submittedName>
</protein>
<feature type="compositionally biased region" description="Basic and acidic residues" evidence="1">
    <location>
        <begin position="30"/>
        <end position="47"/>
    </location>
</feature>
<accession>A0AAD1WTN2</accession>
<proteinExistence type="predicted"/>
<evidence type="ECO:0000313" key="2">
    <source>
        <dbReference type="EMBL" id="CAH2322687.1"/>
    </source>
</evidence>
<name>A0AAD1WTN2_PELCU</name>
<evidence type="ECO:0000313" key="3">
    <source>
        <dbReference type="Proteomes" id="UP001295444"/>
    </source>
</evidence>
<keyword evidence="3" id="KW-1185">Reference proteome</keyword>
<dbReference type="AlphaFoldDB" id="A0AAD1WTN2"/>
<feature type="region of interest" description="Disordered" evidence="1">
    <location>
        <begin position="26"/>
        <end position="65"/>
    </location>
</feature>